<keyword evidence="4" id="KW-1185">Reference proteome</keyword>
<dbReference type="InterPro" id="IPR000073">
    <property type="entry name" value="AB_hydrolase_1"/>
</dbReference>
<sequence length="105" mass="10922">MDLRGHGGSEVTEPPYAMGALVRDIEAALDDHGVKDAVFVGHALGGMIAQALAVKRLDLARGLVLTGSAAKRGTAAQWHAEAEVGGTRHGGRRHRPRPRLGASAV</sequence>
<name>A0A1Y5S1A6_9RHOB</name>
<dbReference type="Gene3D" id="3.40.50.1820">
    <property type="entry name" value="alpha/beta hydrolase"/>
    <property type="match status" value="1"/>
</dbReference>
<evidence type="ECO:0000313" key="3">
    <source>
        <dbReference type="EMBL" id="SLN30053.1"/>
    </source>
</evidence>
<proteinExistence type="predicted"/>
<dbReference type="SUPFAM" id="SSF53474">
    <property type="entry name" value="alpha/beta-Hydrolases"/>
    <property type="match status" value="1"/>
</dbReference>
<protein>
    <submittedName>
        <fullName evidence="3">Tropinesterase</fullName>
        <ecNumber evidence="3">3.1.1.10</ecNumber>
    </submittedName>
</protein>
<organism evidence="3 4">
    <name type="scientific">Palleronia marisminoris</name>
    <dbReference type="NCBI Taxonomy" id="315423"/>
    <lineage>
        <taxon>Bacteria</taxon>
        <taxon>Pseudomonadati</taxon>
        <taxon>Pseudomonadota</taxon>
        <taxon>Alphaproteobacteria</taxon>
        <taxon>Rhodobacterales</taxon>
        <taxon>Roseobacteraceae</taxon>
        <taxon>Palleronia</taxon>
    </lineage>
</organism>
<dbReference type="EC" id="3.1.1.10" evidence="3"/>
<accession>A0A1Y5S1A6</accession>
<evidence type="ECO:0000259" key="2">
    <source>
        <dbReference type="Pfam" id="PF00561"/>
    </source>
</evidence>
<keyword evidence="3" id="KW-0378">Hydrolase</keyword>
<dbReference type="EMBL" id="FWFV01000002">
    <property type="protein sequence ID" value="SLN30053.1"/>
    <property type="molecule type" value="Genomic_DNA"/>
</dbReference>
<feature type="region of interest" description="Disordered" evidence="1">
    <location>
        <begin position="75"/>
        <end position="105"/>
    </location>
</feature>
<dbReference type="STRING" id="315423.SAMN04488020_10228"/>
<evidence type="ECO:0000313" key="4">
    <source>
        <dbReference type="Proteomes" id="UP000193870"/>
    </source>
</evidence>
<dbReference type="InterPro" id="IPR029058">
    <property type="entry name" value="AB_hydrolase_fold"/>
</dbReference>
<dbReference type="Proteomes" id="UP000193870">
    <property type="component" value="Unassembled WGS sequence"/>
</dbReference>
<feature type="domain" description="AB hydrolase-1" evidence="2">
    <location>
        <begin position="1"/>
        <end position="87"/>
    </location>
</feature>
<feature type="compositionally biased region" description="Basic residues" evidence="1">
    <location>
        <begin position="89"/>
        <end position="98"/>
    </location>
</feature>
<gene>
    <name evidence="3" type="ORF">PAM7066_01253</name>
</gene>
<reference evidence="3 4" key="1">
    <citation type="submission" date="2017-03" db="EMBL/GenBank/DDBJ databases">
        <authorList>
            <person name="Afonso C.L."/>
            <person name="Miller P.J."/>
            <person name="Scott M.A."/>
            <person name="Spackman E."/>
            <person name="Goraichik I."/>
            <person name="Dimitrov K.M."/>
            <person name="Suarez D.L."/>
            <person name="Swayne D.E."/>
        </authorList>
    </citation>
    <scope>NUCLEOTIDE SEQUENCE [LARGE SCALE GENOMIC DNA]</scope>
    <source>
        <strain evidence="3 4">CECT 7066</strain>
    </source>
</reference>
<dbReference type="GO" id="GO:0050357">
    <property type="term" value="F:tropinesterase activity"/>
    <property type="evidence" value="ECO:0007669"/>
    <property type="project" value="UniProtKB-EC"/>
</dbReference>
<dbReference type="Pfam" id="PF00561">
    <property type="entry name" value="Abhydrolase_1"/>
    <property type="match status" value="1"/>
</dbReference>
<evidence type="ECO:0000256" key="1">
    <source>
        <dbReference type="SAM" id="MobiDB-lite"/>
    </source>
</evidence>
<dbReference type="AlphaFoldDB" id="A0A1Y5S1A6"/>